<evidence type="ECO:0000313" key="2">
    <source>
        <dbReference type="EMBL" id="GBP13330.1"/>
    </source>
</evidence>
<dbReference type="EMBL" id="BGZK01005274">
    <property type="protein sequence ID" value="GBP13330.1"/>
    <property type="molecule type" value="Genomic_DNA"/>
</dbReference>
<keyword evidence="3" id="KW-1185">Reference proteome</keyword>
<proteinExistence type="predicted"/>
<reference evidence="2 3" key="1">
    <citation type="journal article" date="2019" name="Commun. Biol.">
        <title>The bagworm genome reveals a unique fibroin gene that provides high tensile strength.</title>
        <authorList>
            <person name="Kono N."/>
            <person name="Nakamura H."/>
            <person name="Ohtoshi R."/>
            <person name="Tomita M."/>
            <person name="Numata K."/>
            <person name="Arakawa K."/>
        </authorList>
    </citation>
    <scope>NUCLEOTIDE SEQUENCE [LARGE SCALE GENOMIC DNA]</scope>
</reference>
<dbReference type="Proteomes" id="UP000299102">
    <property type="component" value="Unassembled WGS sequence"/>
</dbReference>
<comment type="caution">
    <text evidence="2">The sequence shown here is derived from an EMBL/GenBank/DDBJ whole genome shotgun (WGS) entry which is preliminary data.</text>
</comment>
<feature type="region of interest" description="Disordered" evidence="1">
    <location>
        <begin position="1"/>
        <end position="21"/>
    </location>
</feature>
<organism evidence="2 3">
    <name type="scientific">Eumeta variegata</name>
    <name type="common">Bagworm moth</name>
    <name type="synonym">Eumeta japonica</name>
    <dbReference type="NCBI Taxonomy" id="151549"/>
    <lineage>
        <taxon>Eukaryota</taxon>
        <taxon>Metazoa</taxon>
        <taxon>Ecdysozoa</taxon>
        <taxon>Arthropoda</taxon>
        <taxon>Hexapoda</taxon>
        <taxon>Insecta</taxon>
        <taxon>Pterygota</taxon>
        <taxon>Neoptera</taxon>
        <taxon>Endopterygota</taxon>
        <taxon>Lepidoptera</taxon>
        <taxon>Glossata</taxon>
        <taxon>Ditrysia</taxon>
        <taxon>Tineoidea</taxon>
        <taxon>Psychidae</taxon>
        <taxon>Oiketicinae</taxon>
        <taxon>Eumeta</taxon>
    </lineage>
</organism>
<evidence type="ECO:0000313" key="3">
    <source>
        <dbReference type="Proteomes" id="UP000299102"/>
    </source>
</evidence>
<dbReference type="AlphaFoldDB" id="A0A4C1TIB9"/>
<evidence type="ECO:0000256" key="1">
    <source>
        <dbReference type="SAM" id="MobiDB-lite"/>
    </source>
</evidence>
<accession>A0A4C1TIB9</accession>
<name>A0A4C1TIB9_EUMVA</name>
<protein>
    <submittedName>
        <fullName evidence="2">Uncharacterized protein</fullName>
    </submittedName>
</protein>
<sequence>MIVLVDDEGSKSDDDVVVGSGSSNTIQQHIMAVRRLKVMMRWGRILQSDRHRRGLLERCCPGLSIDKDENDVKMEEVVGNTT</sequence>
<gene>
    <name evidence="2" type="ORF">EVAR_73997_1</name>
</gene>